<sequence length="62" mass="7056">MLQRLLMALFAVLLMSQAWADAAPWYRWESQVTGRLVCAQFAPGEGWKRFAGPFNNAACRDH</sequence>
<dbReference type="Proteomes" id="UP000255177">
    <property type="component" value="Unassembled WGS sequence"/>
</dbReference>
<keyword evidence="3" id="KW-1185">Reference proteome</keyword>
<feature type="chain" id="PRO_5016987937" description="Secreted protein" evidence="1">
    <location>
        <begin position="21"/>
        <end position="62"/>
    </location>
</feature>
<evidence type="ECO:0008006" key="4">
    <source>
        <dbReference type="Google" id="ProtNLM"/>
    </source>
</evidence>
<organism evidence="2 3">
    <name type="scientific">Pseudomonas wadenswilerensis</name>
    <dbReference type="NCBI Taxonomy" id="1785161"/>
    <lineage>
        <taxon>Bacteria</taxon>
        <taxon>Pseudomonadati</taxon>
        <taxon>Pseudomonadota</taxon>
        <taxon>Gammaproteobacteria</taxon>
        <taxon>Pseudomonadales</taxon>
        <taxon>Pseudomonadaceae</taxon>
        <taxon>Pseudomonas</taxon>
    </lineage>
</organism>
<reference evidence="3" key="1">
    <citation type="submission" date="2018-07" db="EMBL/GenBank/DDBJ databases">
        <authorList>
            <person name="Blom J."/>
        </authorList>
    </citation>
    <scope>NUCLEOTIDE SEQUENCE [LARGE SCALE GENOMIC DNA]</scope>
    <source>
        <strain evidence="3">CCOS 864</strain>
    </source>
</reference>
<dbReference type="RefSeq" id="WP_415842460.1">
    <property type="nucleotide sequence ID" value="NZ_CBCSFG010000001.1"/>
</dbReference>
<dbReference type="EMBL" id="UIDD01000010">
    <property type="protein sequence ID" value="SUQ64549.1"/>
    <property type="molecule type" value="Genomic_DNA"/>
</dbReference>
<protein>
    <recommendedName>
        <fullName evidence="4">Secreted protein</fullName>
    </recommendedName>
</protein>
<evidence type="ECO:0000313" key="3">
    <source>
        <dbReference type="Proteomes" id="UP000255177"/>
    </source>
</evidence>
<evidence type="ECO:0000256" key="1">
    <source>
        <dbReference type="SAM" id="SignalP"/>
    </source>
</evidence>
<dbReference type="AlphaFoldDB" id="A0A380T2R6"/>
<keyword evidence="1" id="KW-0732">Signal</keyword>
<feature type="signal peptide" evidence="1">
    <location>
        <begin position="1"/>
        <end position="20"/>
    </location>
</feature>
<gene>
    <name evidence="2" type="ORF">CCOS864_04010</name>
</gene>
<accession>A0A380T2R6</accession>
<evidence type="ECO:0000313" key="2">
    <source>
        <dbReference type="EMBL" id="SUQ64549.1"/>
    </source>
</evidence>
<proteinExistence type="predicted"/>
<name>A0A380T2R6_9PSED</name>